<name>A0ACC3BBH3_9EURO</name>
<comment type="caution">
    <text evidence="1">The sequence shown here is derived from an EMBL/GenBank/DDBJ whole genome shotgun (WGS) entry which is preliminary data.</text>
</comment>
<evidence type="ECO:0000313" key="1">
    <source>
        <dbReference type="EMBL" id="KAK1147840.1"/>
    </source>
</evidence>
<proteinExistence type="predicted"/>
<sequence>MHFSKLACVSLLATLATSATIQISTQPPSLDNCWEASKSIDELLNLYAQYGDSWMGASRDAIGHILQSIAEAANTIKQDCTKLQTIGETQSYQEAEQHAVDRFGRVR</sequence>
<gene>
    <name evidence="1" type="ORF">N8T08_000353</name>
</gene>
<dbReference type="Proteomes" id="UP001177260">
    <property type="component" value="Unassembled WGS sequence"/>
</dbReference>
<accession>A0ACC3BBH3</accession>
<dbReference type="EMBL" id="JAOPJF010000010">
    <property type="protein sequence ID" value="KAK1147840.1"/>
    <property type="molecule type" value="Genomic_DNA"/>
</dbReference>
<evidence type="ECO:0000313" key="2">
    <source>
        <dbReference type="Proteomes" id="UP001177260"/>
    </source>
</evidence>
<keyword evidence="2" id="KW-1185">Reference proteome</keyword>
<reference evidence="1 2" key="1">
    <citation type="journal article" date="2023" name="ACS Omega">
        <title>Identification of the Neoaspergillic Acid Biosynthesis Gene Cluster by Establishing an In Vitro CRISPR-Ribonucleoprotein Genetic System in Aspergillus melleus.</title>
        <authorList>
            <person name="Yuan B."/>
            <person name="Grau M.F."/>
            <person name="Murata R.M."/>
            <person name="Torok T."/>
            <person name="Venkateswaran K."/>
            <person name="Stajich J.E."/>
            <person name="Wang C.C.C."/>
        </authorList>
    </citation>
    <scope>NUCLEOTIDE SEQUENCE [LARGE SCALE GENOMIC DNA]</scope>
    <source>
        <strain evidence="1 2">IMV 1140</strain>
    </source>
</reference>
<organism evidence="1 2">
    <name type="scientific">Aspergillus melleus</name>
    <dbReference type="NCBI Taxonomy" id="138277"/>
    <lineage>
        <taxon>Eukaryota</taxon>
        <taxon>Fungi</taxon>
        <taxon>Dikarya</taxon>
        <taxon>Ascomycota</taxon>
        <taxon>Pezizomycotina</taxon>
        <taxon>Eurotiomycetes</taxon>
        <taxon>Eurotiomycetidae</taxon>
        <taxon>Eurotiales</taxon>
        <taxon>Aspergillaceae</taxon>
        <taxon>Aspergillus</taxon>
        <taxon>Aspergillus subgen. Circumdati</taxon>
    </lineage>
</organism>
<protein>
    <submittedName>
        <fullName evidence="1">Uncharacterized protein</fullName>
    </submittedName>
</protein>